<dbReference type="Proteomes" id="UP000740926">
    <property type="component" value="Unassembled WGS sequence"/>
</dbReference>
<proteinExistence type="predicted"/>
<dbReference type="EMBL" id="JAANIU010015074">
    <property type="protein sequence ID" value="KAG1529453.1"/>
    <property type="molecule type" value="Genomic_DNA"/>
</dbReference>
<comment type="caution">
    <text evidence="2">The sequence shown here is derived from an EMBL/GenBank/DDBJ whole genome shotgun (WGS) entry which is preliminary data.</text>
</comment>
<feature type="signal peptide" evidence="1">
    <location>
        <begin position="1"/>
        <end position="25"/>
    </location>
</feature>
<reference evidence="2 3" key="1">
    <citation type="journal article" date="2020" name="Microb. Genom.">
        <title>Genetic diversity of clinical and environmental Mucorales isolates obtained from an investigation of mucormycosis cases among solid organ transplant recipients.</title>
        <authorList>
            <person name="Nguyen M.H."/>
            <person name="Kaul D."/>
            <person name="Muto C."/>
            <person name="Cheng S.J."/>
            <person name="Richter R.A."/>
            <person name="Bruno V.M."/>
            <person name="Liu G."/>
            <person name="Beyhan S."/>
            <person name="Sundermann A.J."/>
            <person name="Mounaud S."/>
            <person name="Pasculle A.W."/>
            <person name="Nierman W.C."/>
            <person name="Driscoll E."/>
            <person name="Cumbie R."/>
            <person name="Clancy C.J."/>
            <person name="Dupont C.L."/>
        </authorList>
    </citation>
    <scope>NUCLEOTIDE SEQUENCE [LARGE SCALE GENOMIC DNA]</scope>
    <source>
        <strain evidence="2 3">GL24</strain>
    </source>
</reference>
<evidence type="ECO:0000313" key="2">
    <source>
        <dbReference type="EMBL" id="KAG1529453.1"/>
    </source>
</evidence>
<gene>
    <name evidence="2" type="ORF">G6F50_017985</name>
</gene>
<keyword evidence="1" id="KW-0732">Signal</keyword>
<keyword evidence="3" id="KW-1185">Reference proteome</keyword>
<feature type="chain" id="PRO_5040388772" description="Secreted protein" evidence="1">
    <location>
        <begin position="26"/>
        <end position="107"/>
    </location>
</feature>
<organism evidence="2 3">
    <name type="scientific">Rhizopus delemar</name>
    <dbReference type="NCBI Taxonomy" id="936053"/>
    <lineage>
        <taxon>Eukaryota</taxon>
        <taxon>Fungi</taxon>
        <taxon>Fungi incertae sedis</taxon>
        <taxon>Mucoromycota</taxon>
        <taxon>Mucoromycotina</taxon>
        <taxon>Mucoromycetes</taxon>
        <taxon>Mucorales</taxon>
        <taxon>Mucorineae</taxon>
        <taxon>Rhizopodaceae</taxon>
        <taxon>Rhizopus</taxon>
    </lineage>
</organism>
<name>A0A9P7C011_9FUNG</name>
<evidence type="ECO:0008006" key="4">
    <source>
        <dbReference type="Google" id="ProtNLM"/>
    </source>
</evidence>
<evidence type="ECO:0000256" key="1">
    <source>
        <dbReference type="SAM" id="SignalP"/>
    </source>
</evidence>
<sequence length="107" mass="11143">MNSAGIFSLLTPTVICLSSMASSNADCTLAGARLISSARMRLPNSGPAWNAMWLRPSASCWSTAAPVMSDGSRSGVNWMRLMSAAKCEASALTMRGLASPGRLSSNT</sequence>
<evidence type="ECO:0000313" key="3">
    <source>
        <dbReference type="Proteomes" id="UP000740926"/>
    </source>
</evidence>
<protein>
    <recommendedName>
        <fullName evidence="4">Secreted protein</fullName>
    </recommendedName>
</protein>
<dbReference type="AlphaFoldDB" id="A0A9P7C011"/>
<accession>A0A9P7C011</accession>